<dbReference type="AlphaFoldDB" id="A0A813YIP2"/>
<dbReference type="Gene3D" id="3.80.10.10">
    <property type="entry name" value="Ribonuclease Inhibitor"/>
    <property type="match status" value="1"/>
</dbReference>
<keyword evidence="1" id="KW-0472">Membrane</keyword>
<reference evidence="2" key="1">
    <citation type="submission" date="2021-02" db="EMBL/GenBank/DDBJ databases">
        <authorList>
            <person name="Nowell W R."/>
        </authorList>
    </citation>
    <scope>NUCLEOTIDE SEQUENCE</scope>
</reference>
<keyword evidence="1" id="KW-0812">Transmembrane</keyword>
<dbReference type="Proteomes" id="UP000663882">
    <property type="component" value="Unassembled WGS sequence"/>
</dbReference>
<protein>
    <submittedName>
        <fullName evidence="2">Uncharacterized protein</fullName>
    </submittedName>
</protein>
<comment type="caution">
    <text evidence="2">The sequence shown here is derived from an EMBL/GenBank/DDBJ whole genome shotgun (WGS) entry which is preliminary data.</text>
</comment>
<keyword evidence="1" id="KW-1133">Transmembrane helix</keyword>
<proteinExistence type="predicted"/>
<evidence type="ECO:0000313" key="2">
    <source>
        <dbReference type="EMBL" id="CAF0884599.1"/>
    </source>
</evidence>
<feature type="transmembrane region" description="Helical" evidence="1">
    <location>
        <begin position="117"/>
        <end position="139"/>
    </location>
</feature>
<dbReference type="EMBL" id="CAJNOO010000270">
    <property type="protein sequence ID" value="CAF0884599.1"/>
    <property type="molecule type" value="Genomic_DNA"/>
</dbReference>
<dbReference type="InterPro" id="IPR032675">
    <property type="entry name" value="LRR_dom_sf"/>
</dbReference>
<feature type="transmembrane region" description="Helical" evidence="1">
    <location>
        <begin position="87"/>
        <end position="105"/>
    </location>
</feature>
<dbReference type="SUPFAM" id="SSF52047">
    <property type="entry name" value="RNI-like"/>
    <property type="match status" value="1"/>
</dbReference>
<gene>
    <name evidence="2" type="ORF">RFH988_LOCUS8152</name>
</gene>
<evidence type="ECO:0000256" key="1">
    <source>
        <dbReference type="SAM" id="Phobius"/>
    </source>
</evidence>
<evidence type="ECO:0000313" key="3">
    <source>
        <dbReference type="Proteomes" id="UP000663882"/>
    </source>
</evidence>
<name>A0A813YIP2_9BILA</name>
<accession>A0A813YIP2</accession>
<sequence length="141" mass="17028">MNELTDDYHLNKRFITTNYQRNFNSDLGAKHLADAILQNTRRITLHIVRNTINNKTMESLIYMLQYNMPTLINHDCSFNSIGYEDRHYLSMILLTVIKFIMYDFYSNHIDCYKSQYWVNTLQIYVVINFLLKYLVFIFYPP</sequence>
<organism evidence="2 3">
    <name type="scientific">Rotaria sordida</name>
    <dbReference type="NCBI Taxonomy" id="392033"/>
    <lineage>
        <taxon>Eukaryota</taxon>
        <taxon>Metazoa</taxon>
        <taxon>Spiralia</taxon>
        <taxon>Gnathifera</taxon>
        <taxon>Rotifera</taxon>
        <taxon>Eurotatoria</taxon>
        <taxon>Bdelloidea</taxon>
        <taxon>Philodinida</taxon>
        <taxon>Philodinidae</taxon>
        <taxon>Rotaria</taxon>
    </lineage>
</organism>